<dbReference type="PROSITE" id="PS50893">
    <property type="entry name" value="ABC_TRANSPORTER_2"/>
    <property type="match status" value="1"/>
</dbReference>
<dbReference type="InterPro" id="IPR027417">
    <property type="entry name" value="P-loop_NTPase"/>
</dbReference>
<dbReference type="GO" id="GO:0016887">
    <property type="term" value="F:ATP hydrolysis activity"/>
    <property type="evidence" value="ECO:0007669"/>
    <property type="project" value="InterPro"/>
</dbReference>
<dbReference type="SUPFAM" id="SSF52540">
    <property type="entry name" value="P-loop containing nucleoside triphosphate hydrolases"/>
    <property type="match status" value="1"/>
</dbReference>
<evidence type="ECO:0000256" key="5">
    <source>
        <dbReference type="SAM" id="MobiDB-lite"/>
    </source>
</evidence>
<feature type="domain" description="ABC transporter" evidence="6">
    <location>
        <begin position="5"/>
        <end position="226"/>
    </location>
</feature>
<reference evidence="7 8" key="1">
    <citation type="submission" date="2020-12" db="EMBL/GenBank/DDBJ databases">
        <title>Halosimplex halophilum sp. nov. and Halosimplex salinum sp. nov., two new members of the genus Halosimplex.</title>
        <authorList>
            <person name="Cui H.L."/>
        </authorList>
    </citation>
    <scope>NUCLEOTIDE SEQUENCE [LARGE SCALE GENOMIC DNA]</scope>
    <source>
        <strain evidence="7 8">YGH94</strain>
    </source>
</reference>
<dbReference type="InterPro" id="IPR003593">
    <property type="entry name" value="AAA+_ATPase"/>
</dbReference>
<dbReference type="Proteomes" id="UP000595001">
    <property type="component" value="Chromosome"/>
</dbReference>
<dbReference type="InterPro" id="IPR003439">
    <property type="entry name" value="ABC_transporter-like_ATP-bd"/>
</dbReference>
<protein>
    <submittedName>
        <fullName evidence="7">ABC transporter ATP-binding protein</fullName>
    </submittedName>
</protein>
<accession>A0A7T3KW21</accession>
<dbReference type="GO" id="GO:0005524">
    <property type="term" value="F:ATP binding"/>
    <property type="evidence" value="ECO:0007669"/>
    <property type="project" value="UniProtKB-KW"/>
</dbReference>
<evidence type="ECO:0000313" key="7">
    <source>
        <dbReference type="EMBL" id="QPV63944.1"/>
    </source>
</evidence>
<feature type="region of interest" description="Disordered" evidence="5">
    <location>
        <begin position="296"/>
        <end position="323"/>
    </location>
</feature>
<dbReference type="AlphaFoldDB" id="A0A7T3KW21"/>
<comment type="similarity">
    <text evidence="1">Belongs to the ABC transporter superfamily.</text>
</comment>
<evidence type="ECO:0000256" key="2">
    <source>
        <dbReference type="ARBA" id="ARBA00022448"/>
    </source>
</evidence>
<dbReference type="Pfam" id="PF00005">
    <property type="entry name" value="ABC_tran"/>
    <property type="match status" value="1"/>
</dbReference>
<dbReference type="CDD" id="cd03230">
    <property type="entry name" value="ABC_DR_subfamily_A"/>
    <property type="match status" value="1"/>
</dbReference>
<dbReference type="InterPro" id="IPR050763">
    <property type="entry name" value="ABC_transporter_ATP-binding"/>
</dbReference>
<keyword evidence="4 7" id="KW-0067">ATP-binding</keyword>
<keyword evidence="2" id="KW-0813">Transport</keyword>
<name>A0A7T3KW21_9EURY</name>
<evidence type="ECO:0000256" key="1">
    <source>
        <dbReference type="ARBA" id="ARBA00005417"/>
    </source>
</evidence>
<dbReference type="EMBL" id="CP065856">
    <property type="protein sequence ID" value="QPV63944.1"/>
    <property type="molecule type" value="Genomic_DNA"/>
</dbReference>
<dbReference type="RefSeq" id="WP_198062720.1">
    <property type="nucleotide sequence ID" value="NZ_CP065856.1"/>
</dbReference>
<dbReference type="OrthoDB" id="87732at2157"/>
<dbReference type="PANTHER" id="PTHR42711:SF5">
    <property type="entry name" value="ABC TRANSPORTER ATP-BINDING PROTEIN NATA"/>
    <property type="match status" value="1"/>
</dbReference>
<dbReference type="GeneID" id="60587776"/>
<evidence type="ECO:0000313" key="8">
    <source>
        <dbReference type="Proteomes" id="UP000595001"/>
    </source>
</evidence>
<dbReference type="KEGG" id="hlt:I7X12_04745"/>
<sequence length="323" mass="33811">MTATLVAEDVRRSYGEMEALAGVSLSVDAGEVFGLVGPNGAGKTTLVRALTGTTDAEGSVELFGADPRDVDRERVGLLPQAFDPPARLTARELLDYYAGLYDEARDVDAVLSDVGLADDADTWYENLSGGQQRRTCVGSALVNDPDLLFLDEPTTGIDPAGRRALWDLLESLADGGTTIVLTTHDMAEAHRLADRVGLLANGRLVAADDPDTLVAEYGGESRLVVETAADPAALDLGYPAQRAGDSLVVSDVAPEAIGDVVDALAAAGASYDALTWSEPDLEDVYLELADERGTYDAGRRKRASVAGDAPQADTDGAAAEGDR</sequence>
<dbReference type="PANTHER" id="PTHR42711">
    <property type="entry name" value="ABC TRANSPORTER ATP-BINDING PROTEIN"/>
    <property type="match status" value="1"/>
</dbReference>
<keyword evidence="3" id="KW-0547">Nucleotide-binding</keyword>
<dbReference type="Gene3D" id="3.40.50.300">
    <property type="entry name" value="P-loop containing nucleotide triphosphate hydrolases"/>
    <property type="match status" value="1"/>
</dbReference>
<evidence type="ECO:0000259" key="6">
    <source>
        <dbReference type="PROSITE" id="PS50893"/>
    </source>
</evidence>
<evidence type="ECO:0000256" key="4">
    <source>
        <dbReference type="ARBA" id="ARBA00022840"/>
    </source>
</evidence>
<organism evidence="7 8">
    <name type="scientific">Halosimplex litoreum</name>
    <dbReference type="NCBI Taxonomy" id="1198301"/>
    <lineage>
        <taxon>Archaea</taxon>
        <taxon>Methanobacteriati</taxon>
        <taxon>Methanobacteriota</taxon>
        <taxon>Stenosarchaea group</taxon>
        <taxon>Halobacteria</taxon>
        <taxon>Halobacteriales</taxon>
        <taxon>Haloarculaceae</taxon>
        <taxon>Halosimplex</taxon>
    </lineage>
</organism>
<evidence type="ECO:0000256" key="3">
    <source>
        <dbReference type="ARBA" id="ARBA00022741"/>
    </source>
</evidence>
<gene>
    <name evidence="7" type="ORF">I7X12_04745</name>
</gene>
<keyword evidence="8" id="KW-1185">Reference proteome</keyword>
<proteinExistence type="inferred from homology"/>
<dbReference type="SMART" id="SM00382">
    <property type="entry name" value="AAA"/>
    <property type="match status" value="1"/>
</dbReference>